<proteinExistence type="predicted"/>
<dbReference type="Proteomes" id="UP000054007">
    <property type="component" value="Unassembled WGS sequence"/>
</dbReference>
<organism evidence="1 2">
    <name type="scientific">Cylindrobasidium torrendii FP15055 ss-10</name>
    <dbReference type="NCBI Taxonomy" id="1314674"/>
    <lineage>
        <taxon>Eukaryota</taxon>
        <taxon>Fungi</taxon>
        <taxon>Dikarya</taxon>
        <taxon>Basidiomycota</taxon>
        <taxon>Agaricomycotina</taxon>
        <taxon>Agaricomycetes</taxon>
        <taxon>Agaricomycetidae</taxon>
        <taxon>Agaricales</taxon>
        <taxon>Marasmiineae</taxon>
        <taxon>Physalacriaceae</taxon>
        <taxon>Cylindrobasidium</taxon>
    </lineage>
</organism>
<evidence type="ECO:0000313" key="1">
    <source>
        <dbReference type="EMBL" id="KIY72017.1"/>
    </source>
</evidence>
<dbReference type="EMBL" id="KN880448">
    <property type="protein sequence ID" value="KIY72017.1"/>
    <property type="molecule type" value="Genomic_DNA"/>
</dbReference>
<accession>A0A0D7BNG5</accession>
<keyword evidence="2" id="KW-1185">Reference proteome</keyword>
<protein>
    <submittedName>
        <fullName evidence="1">Uncharacterized protein</fullName>
    </submittedName>
</protein>
<reference evidence="1 2" key="1">
    <citation type="journal article" date="2015" name="Fungal Genet. Biol.">
        <title>Evolution of novel wood decay mechanisms in Agaricales revealed by the genome sequences of Fistulina hepatica and Cylindrobasidium torrendii.</title>
        <authorList>
            <person name="Floudas D."/>
            <person name="Held B.W."/>
            <person name="Riley R."/>
            <person name="Nagy L.G."/>
            <person name="Koehler G."/>
            <person name="Ransdell A.S."/>
            <person name="Younus H."/>
            <person name="Chow J."/>
            <person name="Chiniquy J."/>
            <person name="Lipzen A."/>
            <person name="Tritt A."/>
            <person name="Sun H."/>
            <person name="Haridas S."/>
            <person name="LaButti K."/>
            <person name="Ohm R.A."/>
            <person name="Kues U."/>
            <person name="Blanchette R.A."/>
            <person name="Grigoriev I.V."/>
            <person name="Minto R.E."/>
            <person name="Hibbett D.S."/>
        </authorList>
    </citation>
    <scope>NUCLEOTIDE SEQUENCE [LARGE SCALE GENOMIC DNA]</scope>
    <source>
        <strain evidence="1 2">FP15055 ss-10</strain>
    </source>
</reference>
<dbReference type="AlphaFoldDB" id="A0A0D7BNG5"/>
<name>A0A0D7BNG5_9AGAR</name>
<sequence length="60" mass="6744">MHHDLQYAKQPPVGKWASVGRSDELLSSVSISNLPTSFTDKRRSVLGIIWIISKVADLFF</sequence>
<evidence type="ECO:0000313" key="2">
    <source>
        <dbReference type="Proteomes" id="UP000054007"/>
    </source>
</evidence>
<gene>
    <name evidence="1" type="ORF">CYLTODRAFT_418395</name>
</gene>